<feature type="compositionally biased region" description="Acidic residues" evidence="5">
    <location>
        <begin position="659"/>
        <end position="669"/>
    </location>
</feature>
<proteinExistence type="predicted"/>
<feature type="compositionally biased region" description="Basic and acidic residues" evidence="5">
    <location>
        <begin position="649"/>
        <end position="658"/>
    </location>
</feature>
<feature type="compositionally biased region" description="Acidic residues" evidence="5">
    <location>
        <begin position="557"/>
        <end position="567"/>
    </location>
</feature>
<organism evidence="7 8">
    <name type="scientific">Corynebacterium gottingense</name>
    <dbReference type="NCBI Taxonomy" id="2041036"/>
    <lineage>
        <taxon>Bacteria</taxon>
        <taxon>Bacillati</taxon>
        <taxon>Actinomycetota</taxon>
        <taxon>Actinomycetes</taxon>
        <taxon>Mycobacteriales</taxon>
        <taxon>Corynebacteriaceae</taxon>
        <taxon>Corynebacterium</taxon>
    </lineage>
</organism>
<feature type="compositionally biased region" description="Basic and acidic residues" evidence="5">
    <location>
        <begin position="607"/>
        <end position="616"/>
    </location>
</feature>
<feature type="compositionally biased region" description="Basic and acidic residues" evidence="5">
    <location>
        <begin position="533"/>
        <end position="556"/>
    </location>
</feature>
<feature type="compositionally biased region" description="Basic and acidic residues" evidence="5">
    <location>
        <begin position="886"/>
        <end position="909"/>
    </location>
</feature>
<comment type="subcellular location">
    <subcellularLocation>
        <location evidence="1">Secreted</location>
    </subcellularLocation>
</comment>
<feature type="compositionally biased region" description="Acidic residues" evidence="5">
    <location>
        <begin position="596"/>
        <end position="606"/>
    </location>
</feature>
<feature type="compositionally biased region" description="Basic and acidic residues" evidence="5">
    <location>
        <begin position="629"/>
        <end position="642"/>
    </location>
</feature>
<evidence type="ECO:0000256" key="6">
    <source>
        <dbReference type="SAM" id="SignalP"/>
    </source>
</evidence>
<gene>
    <name evidence="7" type="ORF">EAW56_05025</name>
</gene>
<feature type="compositionally biased region" description="Acidic residues" evidence="5">
    <location>
        <begin position="700"/>
        <end position="710"/>
    </location>
</feature>
<dbReference type="Proteomes" id="UP000266886">
    <property type="component" value="Unassembled WGS sequence"/>
</dbReference>
<sequence length="1190" mass="125714">MKKYSISRRRGTSIAAAALSLALVAPFAQPIAAPNTVQAASAQLAGDPAPDADGAINIDAIADGTITSGTQLSAAQTVAKDVVSGRVNLMTPKNSAILSTKYDGFEGAPDGTKVYFQWKDVDGAESPIYSAETHTIDGVLGANGPGMYAFKVPTWTDANGKERQYKALTAQKFRVWSESPDNEETGNEREIVRVAPGYTPYAYGKGSGDGLGEFPGAVGTNGNMQGTGVWLAELPTNPNNYWMGDKKPEPGLPLPNDLKVIKDDREVKGIDDWYDYSGRVWLETGDERQLLTGSTGTAEPSGIGYKVYAATLTEEGRQANAEIKKRPAEERALATKQMLEEHPEYVQSVRYTETDENGDYTIHVPKDEYHPHDTFMWVENKDGEKIVGYGQWQQPVFHSVNNYSTTWAPSGSPAEQKALPVRGARFYNIHFAAVPDRRVDLDITNFNTTDTPAKPGDVAEVKLSGDLPVLPNKIEWRKNGKPTGKTCDIELLNDLKDCGSFTVPDDAEAGDIYSAVLVSGAQDVASDSFVIAKDSDGDGLPDEKEKELGTDPNKADTDDDGINDGDEVNGSKNPFKDNKSDEDGEPGNTDPKNPDTDGDGVNDGDEINTKVDEDGKTVPNESEEDEPTDPNKSDKDTDKDGLTDEEEKELGTDPNKADTDEDGINDGDEVNGSKNPFDKDGKKVEDGKPGAPTDPKKADTDEDGTNDGDEVNNKDKDGNPAPTDPNDPDSKPAVPAEEPKDSDNDGLTDEKEKELGTDPNKADTDEDGINDGDEVNGSKNPFDKDGKKVEDGKPGAPTDPKKADTDEDGTNDGDEVNNKDKDGNPAPTDPNDPDSKPAVPAEDPKDSDNDGLTDEKEKELGTDPNKADTDEDGINDGDEVNGSKNPFDKDGKKVEDGKPGAPTDPKKADTDEDGTNDGDEVNNKDKDGKPAPTDPNDPNSKPAENPEGPADPSDEPTPPTVTPEIELPDWEITADAKEITPGGSVTVPNTGGKVPAGTTVEAKGPGKAELDGKGNLVITANGDAKPGEKITVTVKDKDGKAIDTVTTTVVAKGGATDPTGTPAPQEPAIDKGKCAASAVGFGLPLLALIPIGLATQMSIPGVSEFVENVSKDLEGANAQIQQNLGMFNPQTAQALSQMNEQLRKAGFDLASVGAGIAVIAAGIIAGTIIYDNCAPGGLGGSSVKLDGSSK</sequence>
<evidence type="ECO:0000256" key="4">
    <source>
        <dbReference type="ARBA" id="ARBA00022837"/>
    </source>
</evidence>
<dbReference type="Pfam" id="PF18884">
    <property type="entry name" value="TSP3_bac"/>
    <property type="match status" value="8"/>
</dbReference>
<dbReference type="InterPro" id="IPR053180">
    <property type="entry name" value="Ca-binding_acidic-repeat"/>
</dbReference>
<evidence type="ECO:0000256" key="1">
    <source>
        <dbReference type="ARBA" id="ARBA00004613"/>
    </source>
</evidence>
<feature type="compositionally biased region" description="Acidic residues" evidence="5">
    <location>
        <begin position="910"/>
        <end position="920"/>
    </location>
</feature>
<feature type="signal peptide" evidence="6">
    <location>
        <begin position="1"/>
        <end position="32"/>
    </location>
</feature>
<comment type="caution">
    <text evidence="7">The sequence shown here is derived from an EMBL/GenBank/DDBJ whole genome shotgun (WGS) entry which is preliminary data.</text>
</comment>
<evidence type="ECO:0000313" key="7">
    <source>
        <dbReference type="EMBL" id="RMD19986.1"/>
    </source>
</evidence>
<feature type="compositionally biased region" description="Acidic residues" evidence="5">
    <location>
        <begin position="869"/>
        <end position="879"/>
    </location>
</feature>
<protein>
    <recommendedName>
        <fullName evidence="9">Cell surface protein</fullName>
    </recommendedName>
</protein>
<feature type="compositionally biased region" description="Acidic residues" evidence="5">
    <location>
        <begin position="805"/>
        <end position="815"/>
    </location>
</feature>
<dbReference type="InterPro" id="IPR059100">
    <property type="entry name" value="TSP3_bac"/>
</dbReference>
<keyword evidence="2" id="KW-0964">Secreted</keyword>
<dbReference type="PANTHER" id="PTHR37467:SF1">
    <property type="entry name" value="EXPORTED CALCIUM-BINDING GLYCOPROTEIN"/>
    <property type="match status" value="1"/>
</dbReference>
<feature type="compositionally biased region" description="Basic and acidic residues" evidence="5">
    <location>
        <begin position="676"/>
        <end position="699"/>
    </location>
</feature>
<accession>A0ABX9ULG2</accession>
<feature type="compositionally biased region" description="Acidic residues" evidence="5">
    <location>
        <begin position="764"/>
        <end position="774"/>
    </location>
</feature>
<feature type="region of interest" description="Disordered" evidence="5">
    <location>
        <begin position="532"/>
        <end position="1008"/>
    </location>
</feature>
<keyword evidence="8" id="KW-1185">Reference proteome</keyword>
<evidence type="ECO:0000256" key="3">
    <source>
        <dbReference type="ARBA" id="ARBA00022729"/>
    </source>
</evidence>
<feature type="chain" id="PRO_5047035338" description="Cell surface protein" evidence="6">
    <location>
        <begin position="33"/>
        <end position="1190"/>
    </location>
</feature>
<reference evidence="7 8" key="1">
    <citation type="submission" date="2018-10" db="EMBL/GenBank/DDBJ databases">
        <title>Whole genome sequence of Corynebacterium gottingense DSM 130494T.</title>
        <authorList>
            <person name="Bernier A.-M."/>
            <person name="Bernard K."/>
        </authorList>
    </citation>
    <scope>NUCLEOTIDE SEQUENCE [LARGE SCALE GENOMIC DNA]</scope>
    <source>
        <strain evidence="7 8">DSM 103494</strain>
    </source>
</reference>
<dbReference type="PANTHER" id="PTHR37467">
    <property type="entry name" value="EXPORTED CALCIUM-BINDING GLYCOPROTEIN-RELATED"/>
    <property type="match status" value="1"/>
</dbReference>
<keyword evidence="3 6" id="KW-0732">Signal</keyword>
<dbReference type="RefSeq" id="WP_122085440.1">
    <property type="nucleotide sequence ID" value="NZ_RDRE01000005.1"/>
</dbReference>
<feature type="compositionally biased region" description="Basic and acidic residues" evidence="5">
    <location>
        <begin position="781"/>
        <end position="804"/>
    </location>
</feature>
<keyword evidence="4" id="KW-0106">Calcium</keyword>
<feature type="compositionally biased region" description="Basic and acidic residues" evidence="5">
    <location>
        <begin position="737"/>
        <end position="763"/>
    </location>
</feature>
<feature type="compositionally biased region" description="Basic and acidic residues" evidence="5">
    <location>
        <begin position="842"/>
        <end position="868"/>
    </location>
</feature>
<evidence type="ECO:0008006" key="9">
    <source>
        <dbReference type="Google" id="ProtNLM"/>
    </source>
</evidence>
<evidence type="ECO:0000313" key="8">
    <source>
        <dbReference type="Proteomes" id="UP000266886"/>
    </source>
</evidence>
<name>A0ABX9ULG2_9CORY</name>
<evidence type="ECO:0000256" key="2">
    <source>
        <dbReference type="ARBA" id="ARBA00022525"/>
    </source>
</evidence>
<evidence type="ECO:0000256" key="5">
    <source>
        <dbReference type="SAM" id="MobiDB-lite"/>
    </source>
</evidence>
<dbReference type="EMBL" id="RDRE01000005">
    <property type="protein sequence ID" value="RMD19986.1"/>
    <property type="molecule type" value="Genomic_DNA"/>
</dbReference>